<reference evidence="2" key="1">
    <citation type="submission" date="2017-07" db="EMBL/GenBank/DDBJ databases">
        <title>Novel pathways for hydrocarbon cycling and metabolic interdependencies in hydrothermal sediment communities.</title>
        <authorList>
            <person name="Dombrowski N."/>
            <person name="Seitz K."/>
            <person name="Teske A."/>
            <person name="Baker B."/>
        </authorList>
    </citation>
    <scope>NUCLEOTIDE SEQUENCE [LARGE SCALE GENOMIC DNA]</scope>
</reference>
<protein>
    <submittedName>
        <fullName evidence="1">Uncharacterized protein</fullName>
    </submittedName>
</protein>
<name>A0A257LTT9_UNCW3</name>
<gene>
    <name evidence="1" type="ORF">CGW93_03605</name>
</gene>
<evidence type="ECO:0000313" key="1">
    <source>
        <dbReference type="EMBL" id="OYV02840.1"/>
    </source>
</evidence>
<evidence type="ECO:0000313" key="2">
    <source>
        <dbReference type="Proteomes" id="UP000216312"/>
    </source>
</evidence>
<proteinExistence type="predicted"/>
<sequence length="561" mass="63392">MPLLVIWVLWQMNHDEFGYYVDTVGFESVWIDVDTTNCIELMGGQNTGLMDILPEEFWFYGGGFDGIAISPHGWVSFQVTRQNWPMSWPDPYFPYTIAGFVQDAGVNHATICWDTIGSKLVIEYDMLPSLGGELRFEIIIDVADSSIIIAYKEHEIYDWCGYPGPGGSGTQPIVGIAGDTIGLDIPVYGLIRDSTAVRFFYYPYPDMEVTELIYPGDNYIWQVNVPESVVVKLSNNGPQQLDRVWVCISLGSDGYTVYKDSVQVEGIPAAGVGYARFYGIMPDEFVDYGLEVTLGGWQDMKPHNDTLRDRLKAPGVCNDTLQYDDGQITYGVYTTNPDMWLGVSYAMGVNLLLKCVAIYIISEGDPGFGEPDSTRNPIEVGVWYWVNGTWELWDSELLLRDTVSPGWVYHMPAGSLWVDTVLVGVRLKTDKGGEALGMDNVTNYRGVKWIKVGDSDWHQSDYGDGDPMIRLYVHNPEVRTIEELSDRICISNPASYIELHKMRCNSVDRLLVYDIAGRLIDEVKFINTVRVGEYLPSGVYFLVFKMRGDKKEEKVKWIKIR</sequence>
<dbReference type="AlphaFoldDB" id="A0A257LTT9"/>
<dbReference type="Proteomes" id="UP000216312">
    <property type="component" value="Unassembled WGS sequence"/>
</dbReference>
<comment type="caution">
    <text evidence="1">The sequence shown here is derived from an EMBL/GenBank/DDBJ whole genome shotgun (WGS) entry which is preliminary data.</text>
</comment>
<organism evidence="1 2">
    <name type="scientific">candidate division WOR-3 bacterium 4484_18</name>
    <dbReference type="NCBI Taxonomy" id="2020626"/>
    <lineage>
        <taxon>Bacteria</taxon>
        <taxon>Bacteria division WOR-3</taxon>
    </lineage>
</organism>
<accession>A0A257LTT9</accession>
<dbReference type="EMBL" id="NMUJ01000047">
    <property type="protein sequence ID" value="OYV02840.1"/>
    <property type="molecule type" value="Genomic_DNA"/>
</dbReference>